<sequence length="387" mass="44081">MAGKKRRFGRVRKLPSGRYQARYLGPDGIDRPAPETFRTKRDADDWLADRQSEVRSGDWRDPDAGKVNFGEYALRWVEERDLAATTDELYRRLLRLHLLPTFDGVDLDKITPPSVRTWRTERLKATEAPTTVAKSYRLLKAIMETAVDDELIRRNPCRIKGAGKESAEERPTATVPQVDALADAMGPRWRLMVYIAAYGPARPEEQAAMRRPDVDLENVGVWVRTAQPELTTGRRAPGDTKSAAGRRFLVLPAFMATDLERHLDWYAEKTPDGLLFVGERGKPFRRSTFGRKWRKARARVGLPENFRFYDLRHTGHTLSTRSGATLKDTMVRAGQSTERAALIYQHSDTERQKEVADGIDAHVRAARLRAQQEQAKQRSGTERARDT</sequence>
<evidence type="ECO:0000256" key="1">
    <source>
        <dbReference type="ARBA" id="ARBA00008857"/>
    </source>
</evidence>
<protein>
    <submittedName>
        <fullName evidence="9">Tyrosine-type recombinase/integrase</fullName>
    </submittedName>
</protein>
<dbReference type="InterPro" id="IPR044068">
    <property type="entry name" value="CB"/>
</dbReference>
<evidence type="ECO:0000256" key="4">
    <source>
        <dbReference type="ARBA" id="ARBA00023172"/>
    </source>
</evidence>
<dbReference type="PROSITE" id="PS51900">
    <property type="entry name" value="CB"/>
    <property type="match status" value="1"/>
</dbReference>
<dbReference type="InterPro" id="IPR013762">
    <property type="entry name" value="Integrase-like_cat_sf"/>
</dbReference>
<evidence type="ECO:0000259" key="7">
    <source>
        <dbReference type="PROSITE" id="PS51898"/>
    </source>
</evidence>
<organism evidence="9 10">
    <name type="scientific">Streptomyces halstedii</name>
    <dbReference type="NCBI Taxonomy" id="1944"/>
    <lineage>
        <taxon>Bacteria</taxon>
        <taxon>Bacillati</taxon>
        <taxon>Actinomycetota</taxon>
        <taxon>Actinomycetes</taxon>
        <taxon>Kitasatosporales</taxon>
        <taxon>Streptomycetaceae</taxon>
        <taxon>Streptomyces</taxon>
    </lineage>
</organism>
<dbReference type="InterPro" id="IPR011010">
    <property type="entry name" value="DNA_brk_join_enz"/>
</dbReference>
<evidence type="ECO:0000313" key="9">
    <source>
        <dbReference type="EMBL" id="MBV7669625.1"/>
    </source>
</evidence>
<evidence type="ECO:0000259" key="8">
    <source>
        <dbReference type="PROSITE" id="PS51900"/>
    </source>
</evidence>
<dbReference type="Pfam" id="PF26003">
    <property type="entry name" value="Integrase_N_phage"/>
    <property type="match status" value="1"/>
</dbReference>
<dbReference type="InterPro" id="IPR004107">
    <property type="entry name" value="Integrase_SAM-like_N"/>
</dbReference>
<feature type="region of interest" description="Disordered" evidence="6">
    <location>
        <begin position="23"/>
        <end position="42"/>
    </location>
</feature>
<dbReference type="InterPro" id="IPR002104">
    <property type="entry name" value="Integrase_catalytic"/>
</dbReference>
<feature type="domain" description="Tyr recombinase" evidence="7">
    <location>
        <begin position="168"/>
        <end position="357"/>
    </location>
</feature>
<dbReference type="InterPro" id="IPR058717">
    <property type="entry name" value="Phage_L5_Integrase_N"/>
</dbReference>
<evidence type="ECO:0000256" key="6">
    <source>
        <dbReference type="SAM" id="MobiDB-lite"/>
    </source>
</evidence>
<dbReference type="EMBL" id="JAHUVW010000001">
    <property type="protein sequence ID" value="MBV7669625.1"/>
    <property type="molecule type" value="Genomic_DNA"/>
</dbReference>
<proteinExistence type="inferred from homology"/>
<dbReference type="Gene3D" id="1.10.150.130">
    <property type="match status" value="1"/>
</dbReference>
<dbReference type="Pfam" id="PF14659">
    <property type="entry name" value="Phage_int_SAM_3"/>
    <property type="match status" value="1"/>
</dbReference>
<accession>A0ABS6TN18</accession>
<feature type="compositionally biased region" description="Basic and acidic residues" evidence="6">
    <location>
        <begin position="28"/>
        <end position="42"/>
    </location>
</feature>
<evidence type="ECO:0000256" key="5">
    <source>
        <dbReference type="PROSITE-ProRule" id="PRU01248"/>
    </source>
</evidence>
<keyword evidence="4" id="KW-0233">DNA recombination</keyword>
<keyword evidence="10" id="KW-1185">Reference proteome</keyword>
<keyword evidence="2" id="KW-0229">DNA integration</keyword>
<dbReference type="RefSeq" id="WP_228867992.1">
    <property type="nucleotide sequence ID" value="NZ_JAHUVW010000001.1"/>
</dbReference>
<dbReference type="Proteomes" id="UP000735541">
    <property type="component" value="Unassembled WGS sequence"/>
</dbReference>
<gene>
    <name evidence="9" type="ORF">STHAL_09025</name>
</gene>
<comment type="similarity">
    <text evidence="1">Belongs to the 'phage' integrase family.</text>
</comment>
<dbReference type="Gene3D" id="1.10.443.10">
    <property type="entry name" value="Intergrase catalytic core"/>
    <property type="match status" value="1"/>
</dbReference>
<dbReference type="Pfam" id="PF00589">
    <property type="entry name" value="Phage_integrase"/>
    <property type="match status" value="1"/>
</dbReference>
<keyword evidence="3 5" id="KW-0238">DNA-binding</keyword>
<reference evidence="9 10" key="1">
    <citation type="submission" date="2021-07" db="EMBL/GenBank/DDBJ databases">
        <title>Sequencing Streptomyces halstedii LGO-A4 genome an citrus endophytic actinomycete.</title>
        <authorList>
            <person name="Samborskyy M."/>
            <person name="Scott N."/>
            <person name="Deglau R."/>
            <person name="Dickens S."/>
            <person name="Oliveira L.G."/>
        </authorList>
    </citation>
    <scope>NUCLEOTIDE SEQUENCE [LARGE SCALE GENOMIC DNA]</scope>
    <source>
        <strain evidence="9 10">LGO-A4</strain>
    </source>
</reference>
<dbReference type="SUPFAM" id="SSF56349">
    <property type="entry name" value="DNA breaking-rejoining enzymes"/>
    <property type="match status" value="1"/>
</dbReference>
<name>A0ABS6TN18_STRHA</name>
<dbReference type="PROSITE" id="PS51898">
    <property type="entry name" value="TYR_RECOMBINASE"/>
    <property type="match status" value="1"/>
</dbReference>
<dbReference type="PANTHER" id="PTHR30349">
    <property type="entry name" value="PHAGE INTEGRASE-RELATED"/>
    <property type="match status" value="1"/>
</dbReference>
<dbReference type="InterPro" id="IPR010998">
    <property type="entry name" value="Integrase_recombinase_N"/>
</dbReference>
<evidence type="ECO:0000256" key="3">
    <source>
        <dbReference type="ARBA" id="ARBA00023125"/>
    </source>
</evidence>
<comment type="caution">
    <text evidence="9">The sequence shown here is derived from an EMBL/GenBank/DDBJ whole genome shotgun (WGS) entry which is preliminary data.</text>
</comment>
<evidence type="ECO:0000313" key="10">
    <source>
        <dbReference type="Proteomes" id="UP000735541"/>
    </source>
</evidence>
<dbReference type="InterPro" id="IPR050090">
    <property type="entry name" value="Tyrosine_recombinase_XerCD"/>
</dbReference>
<feature type="domain" description="Core-binding (CB)" evidence="8">
    <location>
        <begin position="67"/>
        <end position="147"/>
    </location>
</feature>
<evidence type="ECO:0000256" key="2">
    <source>
        <dbReference type="ARBA" id="ARBA00022908"/>
    </source>
</evidence>
<dbReference type="PANTHER" id="PTHR30349:SF64">
    <property type="entry name" value="PROPHAGE INTEGRASE INTD-RELATED"/>
    <property type="match status" value="1"/>
</dbReference>